<feature type="compositionally biased region" description="Polar residues" evidence="1">
    <location>
        <begin position="27"/>
        <end position="38"/>
    </location>
</feature>
<feature type="compositionally biased region" description="Basic and acidic residues" evidence="1">
    <location>
        <begin position="39"/>
        <end position="55"/>
    </location>
</feature>
<protein>
    <submittedName>
        <fullName evidence="2">Uncharacterized protein</fullName>
    </submittedName>
</protein>
<proteinExistence type="predicted"/>
<gene>
    <name evidence="2" type="ORF">JZ751_013684</name>
</gene>
<name>A0A8T2P1J7_9TELE</name>
<keyword evidence="3" id="KW-1185">Reference proteome</keyword>
<comment type="caution">
    <text evidence="2">The sequence shown here is derived from an EMBL/GenBank/DDBJ whole genome shotgun (WGS) entry which is preliminary data.</text>
</comment>
<feature type="region of interest" description="Disordered" evidence="1">
    <location>
        <begin position="27"/>
        <end position="98"/>
    </location>
</feature>
<evidence type="ECO:0000256" key="1">
    <source>
        <dbReference type="SAM" id="MobiDB-lite"/>
    </source>
</evidence>
<sequence length="98" mass="10391">MQNEQAADEELEYSSPACYFQSQLCAGPTVPTSSVSSGRNREDQASSEMLAEHAGKLTGGCDAAGEGSNDSWRNGTESINRKDRTISTNPAFLSDGRG</sequence>
<evidence type="ECO:0000313" key="3">
    <source>
        <dbReference type="Proteomes" id="UP000824540"/>
    </source>
</evidence>
<dbReference type="EMBL" id="JAFBMS010000023">
    <property type="protein sequence ID" value="KAG9343518.1"/>
    <property type="molecule type" value="Genomic_DNA"/>
</dbReference>
<dbReference type="AlphaFoldDB" id="A0A8T2P1J7"/>
<evidence type="ECO:0000313" key="2">
    <source>
        <dbReference type="EMBL" id="KAG9343518.1"/>
    </source>
</evidence>
<dbReference type="Proteomes" id="UP000824540">
    <property type="component" value="Unassembled WGS sequence"/>
</dbReference>
<reference evidence="2" key="1">
    <citation type="thesis" date="2021" institute="BYU ScholarsArchive" country="Provo, UT, USA">
        <title>Applications of and Algorithms for Genome Assembly and Genomic Analyses with an Emphasis on Marine Teleosts.</title>
        <authorList>
            <person name="Pickett B.D."/>
        </authorList>
    </citation>
    <scope>NUCLEOTIDE SEQUENCE</scope>
    <source>
        <strain evidence="2">HI-2016</strain>
    </source>
</reference>
<feature type="non-terminal residue" evidence="2">
    <location>
        <position position="98"/>
    </location>
</feature>
<accession>A0A8T2P1J7</accession>
<organism evidence="2 3">
    <name type="scientific">Albula glossodonta</name>
    <name type="common">roundjaw bonefish</name>
    <dbReference type="NCBI Taxonomy" id="121402"/>
    <lineage>
        <taxon>Eukaryota</taxon>
        <taxon>Metazoa</taxon>
        <taxon>Chordata</taxon>
        <taxon>Craniata</taxon>
        <taxon>Vertebrata</taxon>
        <taxon>Euteleostomi</taxon>
        <taxon>Actinopterygii</taxon>
        <taxon>Neopterygii</taxon>
        <taxon>Teleostei</taxon>
        <taxon>Albuliformes</taxon>
        <taxon>Albulidae</taxon>
        <taxon>Albula</taxon>
    </lineage>
</organism>
<feature type="compositionally biased region" description="Polar residues" evidence="1">
    <location>
        <begin position="68"/>
        <end position="78"/>
    </location>
</feature>